<protein>
    <submittedName>
        <fullName evidence="1">Uncharacterized protein</fullName>
    </submittedName>
</protein>
<evidence type="ECO:0000313" key="2">
    <source>
        <dbReference type="Proteomes" id="UP000583279"/>
    </source>
</evidence>
<dbReference type="EMBL" id="JAAQYK010000006">
    <property type="protein sequence ID" value="NNA46015.1"/>
    <property type="molecule type" value="Genomic_DNA"/>
</dbReference>
<dbReference type="RefSeq" id="WP_169856030.1">
    <property type="nucleotide sequence ID" value="NZ_JAAQYK010000006.1"/>
</dbReference>
<gene>
    <name evidence="1" type="ORF">HBO18_17965</name>
</gene>
<name>A0A7Y1Q0G4_9PSED</name>
<accession>A0A7Y1Q0G4</accession>
<dbReference type="Proteomes" id="UP000583279">
    <property type="component" value="Unassembled WGS sequence"/>
</dbReference>
<organism evidence="1 2">
    <name type="scientific">Pseudomonas lactis</name>
    <dbReference type="NCBI Taxonomy" id="1615674"/>
    <lineage>
        <taxon>Bacteria</taxon>
        <taxon>Pseudomonadati</taxon>
        <taxon>Pseudomonadota</taxon>
        <taxon>Gammaproteobacteria</taxon>
        <taxon>Pseudomonadales</taxon>
        <taxon>Pseudomonadaceae</taxon>
        <taxon>Pseudomonas</taxon>
    </lineage>
</organism>
<dbReference type="AlphaFoldDB" id="A0A7Y1Q0G4"/>
<proteinExistence type="predicted"/>
<comment type="caution">
    <text evidence="1">The sequence shown here is derived from an EMBL/GenBank/DDBJ whole genome shotgun (WGS) entry which is preliminary data.</text>
</comment>
<sequence>MAIYFLEINSVLEPVALRHEVFELSRAISLGFINTLNFDINLRSVGSKTAQVIVSILKGVILGL</sequence>
<evidence type="ECO:0000313" key="1">
    <source>
        <dbReference type="EMBL" id="NNA46015.1"/>
    </source>
</evidence>
<reference evidence="1 2" key="1">
    <citation type="journal article" date="2020" name="Front. Microbiol.">
        <title>Genetic Organization of the aprX-lipA2 Operon Affects the Proteolytic Potential of Pseudomonas Species in Milk.</title>
        <authorList>
            <person name="Maier C."/>
            <person name="Huptas C."/>
            <person name="von Neubeck M."/>
            <person name="Scherer S."/>
            <person name="Wenning M."/>
            <person name="Lucking G."/>
        </authorList>
    </citation>
    <scope>NUCLEOTIDE SEQUENCE [LARGE SCALE GENOMIC DNA]</scope>
    <source>
        <strain evidence="1 2">WS 4997</strain>
    </source>
</reference>